<dbReference type="EMBL" id="LJQC01000637">
    <property type="protein sequence ID" value="KPW96883.1"/>
    <property type="molecule type" value="Genomic_DNA"/>
</dbReference>
<organism evidence="6 7">
    <name type="scientific">Pseudomonas syringae pv. coryli</name>
    <dbReference type="NCBI Taxonomy" id="317659"/>
    <lineage>
        <taxon>Bacteria</taxon>
        <taxon>Pseudomonadati</taxon>
        <taxon>Pseudomonadota</taxon>
        <taxon>Gammaproteobacteria</taxon>
        <taxon>Pseudomonadales</taxon>
        <taxon>Pseudomonadaceae</taxon>
        <taxon>Pseudomonas</taxon>
    </lineage>
</organism>
<feature type="domain" description="Tip attachment protein J central straight fiber" evidence="3">
    <location>
        <begin position="1670"/>
        <end position="1796"/>
    </location>
</feature>
<evidence type="ECO:0000256" key="2">
    <source>
        <dbReference type="SAM" id="MobiDB-lite"/>
    </source>
</evidence>
<sequence length="1826" mass="193322">MQDHTAREAVFLCLENSMGAARKIDIHGEKGGSTSPKSPTEASDSLRSTNLAKLLIAVGEGEFEGTPTAADIYLDNTPINDASGNVNFQNVKWEWRTGSVDQSYIPGIPSIDNETTVNVELRNDSPWVRSITNTQLSAVRVRLAWPALQRQDDEGNVGGYRIEYAIDVATDGGSYKEALLEAVDGKTTTRYERSRRIDLPAATSGWQIRVRRLTANQNTNKIADTMLVAGLTEVIDAKLRYPNTALLYIEFDAEQFTNIPAVTVKCKARKWQVPSNYDPFNRTYSGVWDGSMKEAWTNNPAWVTYGVCTQDRFGLGKRIKPWMVDKWELYRIAQYCDQDVPNGVGGVEPRFLCDMNLQGKAEAWSLLRDISGIYRGMTYWAQGQLVAQADMPRSQDFDYVFTRANVIDGKFTYGSASAKTRYTRAIVSYDNPDNNYDTDVIPFADPVLQRRFGDKPTELTAIGCTRASEGQRRGKWVVMSNNQDRTVSFSTGMEGAIPLPGYIIPVADSLLAGREIGGRIAGAAGKVVALDRDTLAKPGDRLIINLPSGQAEGRTVQSVAGREITVTVAYSETPTTQLQWALDADDLAIPLYRVLSVKRSAEGEYAITALQYEPSKFGYIDTGARLEERPISVIPITVVPSPASVSLASTTAIAQGLAVTTMTISWPAVAGAVAYDVEWRKDSGNWVKVQRTGTTSVEVNGVYSGSYLARVRAVSAYDISSNWRNSILTLLNGKEGLPPAVTSLTAESLLFGIGLKWGFPSGAEDSQRTELWYALANDLKAATKLADLAYPQAEYVMQGLRAGQTFFFWARLVDRTGNIGPWFPLVDGVMGSASADATAILEQIAGEITESAFGKDLLSKLEKIEGNGPGSVNERLAIIRTALNEQIADVDGNLADVRAELQQQIDNIADLADSMPYKPDGTYKAGQGVLGSDGIIYQATQNVPVNTPPPNTTYWLNVGQAVATAVGLASRVQTVETKVTSIEGVNTAQAQQLTGLQTSLDGKASASSVQSIGNRVTDAEGKLTSQSSAITGLTNALPGKANVATVDALTNTVNQQGGAITAQGQSLTNIAASISTVGGQNLIYNPSFEKRGTIGAGLIGDGWQIGGPATLTSTSYVQSGIDSKGIAQRADVTNLNPSRYIDVVPAPEKRPSAGPGQPFTFSCYVRATPGLGIQIFLQPLNSASAVVVTVNSSTLIATGEWQRHTLTIPSLPANTATVHCITRLVTVNSATAGFLEVDRVQAQLAAVVSGWQDNADTVKTDLAGQAEATSALTARVTQNETSITSASSQLFSLSNSVGTSGGQNLFFNPTFSKESASAGTAEGWITDSGASGGTSVPSIVPSWLVSSEKAQRLDVTGLNLSNSYRGIRVSPANYRPKVMAGNSVVASCYVRATAGLVFKIFIQGVNAAGTDAVTVSGPLIVATGGTQRIVYDYPNLPAGTASVQAYFRLYGSDTVGSGFAEYTRAQLEVGTTVTGWRDNTAVLASEQSATSVAVSGLSSTVTQQANSISSVSGRTTSLENTVNSTTNGLATKASASALSSTQSAVSQQGQTLTAQSTQIQGLNASLGDTNANVSSVNQALANVNNVLASRIDGVTSTVGNVSAAIQSEATTRASADVAIGRSIDSLSSSVGTAYAAIQSESVTRADADGALSRRVDDVQSTAGNANAYAQQAINTAASVDGKVSGSYTVKLGVTANGIQYASGFGLGLDNSAGPTQSRFVVSADSFAILNANPNDGAVFSPFAVTGGQVFINEVFIKNGSIDNAKIGDMLYSSNYQPQRAGWLLKKDGVFEINSTIPGAGRVLINGNGVYIYDENNVLRVQLGNLG</sequence>
<evidence type="ECO:0000313" key="7">
    <source>
        <dbReference type="Proteomes" id="UP000051335"/>
    </source>
</evidence>
<dbReference type="InterPro" id="IPR015406">
    <property type="entry name" value="GpJ_CSF"/>
</dbReference>
<dbReference type="Pfam" id="PF13550">
    <property type="entry name" value="Phage-tail_3"/>
    <property type="match status" value="1"/>
</dbReference>
<dbReference type="InterPro" id="IPR013783">
    <property type="entry name" value="Ig-like_fold"/>
</dbReference>
<accession>A0A0P9N4K1</accession>
<dbReference type="PANTHER" id="PTHR36251:SF2">
    <property type="entry name" value="GIFSY-2 PROPHAGE HOST SPECIFICITY PROTEIN J, PHAGE LAMBDA"/>
    <property type="match status" value="1"/>
</dbReference>
<evidence type="ECO:0000259" key="3">
    <source>
        <dbReference type="Pfam" id="PF09327"/>
    </source>
</evidence>
<dbReference type="InterPro" id="IPR055385">
    <property type="entry name" value="GpJ_HDII-ins2"/>
</dbReference>
<gene>
    <name evidence="6" type="ORF">ALO75_02821</name>
</gene>
<proteinExistence type="predicted"/>
<feature type="coiled-coil region" evidence="1">
    <location>
        <begin position="880"/>
        <end position="914"/>
    </location>
</feature>
<keyword evidence="7" id="KW-1185">Reference proteome</keyword>
<keyword evidence="1" id="KW-0175">Coiled coil</keyword>
<dbReference type="SUPFAM" id="SSF49265">
    <property type="entry name" value="Fibronectin type III"/>
    <property type="match status" value="1"/>
</dbReference>
<evidence type="ECO:0000313" key="6">
    <source>
        <dbReference type="EMBL" id="KPW96883.1"/>
    </source>
</evidence>
<dbReference type="Pfam" id="PF09327">
    <property type="entry name" value="Phage_Tail_Tip"/>
    <property type="match status" value="1"/>
</dbReference>
<dbReference type="Gene3D" id="2.60.40.10">
    <property type="entry name" value="Immunoglobulins"/>
    <property type="match status" value="1"/>
</dbReference>
<reference evidence="6 7" key="1">
    <citation type="submission" date="2015-09" db="EMBL/GenBank/DDBJ databases">
        <title>Genome announcement of multiple Pseudomonas syringae strains.</title>
        <authorList>
            <person name="Thakur S."/>
            <person name="Wang P.W."/>
            <person name="Gong Y."/>
            <person name="Weir B.S."/>
            <person name="Guttman D.S."/>
        </authorList>
    </citation>
    <scope>NUCLEOTIDE SEQUENCE [LARGE SCALE GENOMIC DNA]</scope>
    <source>
        <strain evidence="6 7">ICMP17001</strain>
    </source>
</reference>
<dbReference type="Pfam" id="PF24801">
    <property type="entry name" value="FNIII-A_GpJ"/>
    <property type="match status" value="1"/>
</dbReference>
<dbReference type="Proteomes" id="UP000051335">
    <property type="component" value="Unassembled WGS sequence"/>
</dbReference>
<feature type="domain" description="Tip attachment protein J HDII-ins2" evidence="5">
    <location>
        <begin position="112"/>
        <end position="237"/>
    </location>
</feature>
<evidence type="ECO:0000259" key="4">
    <source>
        <dbReference type="Pfam" id="PF13550"/>
    </source>
</evidence>
<feature type="compositionally biased region" description="Polar residues" evidence="2">
    <location>
        <begin position="32"/>
        <end position="45"/>
    </location>
</feature>
<feature type="domain" description="Tip attachment protein J" evidence="4">
    <location>
        <begin position="361"/>
        <end position="521"/>
    </location>
</feature>
<dbReference type="PATRIC" id="fig|317659.3.peg.4390"/>
<feature type="region of interest" description="Disordered" evidence="2">
    <location>
        <begin position="26"/>
        <end position="45"/>
    </location>
</feature>
<dbReference type="InterPro" id="IPR036116">
    <property type="entry name" value="FN3_sf"/>
</dbReference>
<comment type="caution">
    <text evidence="6">The sequence shown here is derived from an EMBL/GenBank/DDBJ whole genome shotgun (WGS) entry which is preliminary data.</text>
</comment>
<evidence type="ECO:0000256" key="1">
    <source>
        <dbReference type="SAM" id="Coils"/>
    </source>
</evidence>
<dbReference type="InterPro" id="IPR032876">
    <property type="entry name" value="J_dom"/>
</dbReference>
<dbReference type="PANTHER" id="PTHR36251">
    <property type="entry name" value="FELS-1 PROPHAGE HOST SPECIFICITY PROTEIN-RELATED"/>
    <property type="match status" value="1"/>
</dbReference>
<name>A0A0P9N4K1_9PSED</name>
<evidence type="ECO:0000259" key="5">
    <source>
        <dbReference type="Pfam" id="PF24801"/>
    </source>
</evidence>
<protein>
    <submittedName>
        <fullName evidence="6">Prophage PssSM-02, tail fiber/host specificity protein</fullName>
    </submittedName>
</protein>
<dbReference type="InterPro" id="IPR053171">
    <property type="entry name" value="Viral_Tip_Attach_Protein"/>
</dbReference>